<proteinExistence type="predicted"/>
<accession>A0A1F2UGF9</accession>
<evidence type="ECO:0000313" key="4">
    <source>
        <dbReference type="EMBL" id="OFW32108.1"/>
    </source>
</evidence>
<feature type="compositionally biased region" description="Basic and acidic residues" evidence="2">
    <location>
        <begin position="15"/>
        <end position="30"/>
    </location>
</feature>
<name>A0A1F2UGF9_9ACTN</name>
<dbReference type="AlphaFoldDB" id="A0A1F2UGF9"/>
<dbReference type="SUPFAM" id="SSF58104">
    <property type="entry name" value="Methyl-accepting chemotaxis protein (MCP) signaling domain"/>
    <property type="match status" value="1"/>
</dbReference>
<organism evidence="4 5">
    <name type="scientific">Candidatus Aquicultor primus</name>
    <dbReference type="NCBI Taxonomy" id="1797195"/>
    <lineage>
        <taxon>Bacteria</taxon>
        <taxon>Bacillati</taxon>
        <taxon>Actinomycetota</taxon>
        <taxon>Candidatus Aquicultoria</taxon>
        <taxon>Candidatus Aquicultorales</taxon>
        <taxon>Candidatus Aquicultoraceae</taxon>
        <taxon>Candidatus Aquicultor</taxon>
    </lineage>
</organism>
<dbReference type="Proteomes" id="UP000178086">
    <property type="component" value="Unassembled WGS sequence"/>
</dbReference>
<evidence type="ECO:0000259" key="3">
    <source>
        <dbReference type="PROSITE" id="PS50111"/>
    </source>
</evidence>
<gene>
    <name evidence="4" type="ORF">A2074_04415</name>
</gene>
<dbReference type="Gene3D" id="1.10.287.950">
    <property type="entry name" value="Methyl-accepting chemotaxis protein"/>
    <property type="match status" value="1"/>
</dbReference>
<dbReference type="InterPro" id="IPR004089">
    <property type="entry name" value="MCPsignal_dom"/>
</dbReference>
<dbReference type="GO" id="GO:0007165">
    <property type="term" value="P:signal transduction"/>
    <property type="evidence" value="ECO:0007669"/>
    <property type="project" value="UniProtKB-KW"/>
</dbReference>
<reference evidence="4 5" key="1">
    <citation type="journal article" date="2016" name="Nat. Commun.">
        <title>Thousands of microbial genomes shed light on interconnected biogeochemical processes in an aquifer system.</title>
        <authorList>
            <person name="Anantharaman K."/>
            <person name="Brown C.T."/>
            <person name="Hug L.A."/>
            <person name="Sharon I."/>
            <person name="Castelle C.J."/>
            <person name="Probst A.J."/>
            <person name="Thomas B.C."/>
            <person name="Singh A."/>
            <person name="Wilkins M.J."/>
            <person name="Karaoz U."/>
            <person name="Brodie E.L."/>
            <person name="Williams K.H."/>
            <person name="Hubbard S.S."/>
            <person name="Banfield J.F."/>
        </authorList>
    </citation>
    <scope>NUCLEOTIDE SEQUENCE [LARGE SCALE GENOMIC DNA]</scope>
</reference>
<protein>
    <recommendedName>
        <fullName evidence="3">Methyl-accepting transducer domain-containing protein</fullName>
    </recommendedName>
</protein>
<evidence type="ECO:0000313" key="5">
    <source>
        <dbReference type="Proteomes" id="UP000178086"/>
    </source>
</evidence>
<keyword evidence="1" id="KW-0807">Transducer</keyword>
<feature type="region of interest" description="Disordered" evidence="2">
    <location>
        <begin position="1"/>
        <end position="37"/>
    </location>
</feature>
<dbReference type="PROSITE" id="PS50111">
    <property type="entry name" value="CHEMOTAXIS_TRANSDUC_2"/>
    <property type="match status" value="1"/>
</dbReference>
<comment type="caution">
    <text evidence="4">The sequence shown here is derived from an EMBL/GenBank/DDBJ whole genome shotgun (WGS) entry which is preliminary data.</text>
</comment>
<evidence type="ECO:0000256" key="1">
    <source>
        <dbReference type="PROSITE-ProRule" id="PRU00284"/>
    </source>
</evidence>
<feature type="domain" description="Methyl-accepting transducer" evidence="3">
    <location>
        <begin position="88"/>
        <end position="208"/>
    </location>
</feature>
<dbReference type="EMBL" id="MELI01000104">
    <property type="protein sequence ID" value="OFW32108.1"/>
    <property type="molecule type" value="Genomic_DNA"/>
</dbReference>
<dbReference type="GO" id="GO:0016020">
    <property type="term" value="C:membrane"/>
    <property type="evidence" value="ECO:0007669"/>
    <property type="project" value="InterPro"/>
</dbReference>
<evidence type="ECO:0000256" key="2">
    <source>
        <dbReference type="SAM" id="MobiDB-lite"/>
    </source>
</evidence>
<sequence>MSESCLVEEPTTASSEDHKDDKDAPNDHVDPSALIKDVPGDYMDPSVLIIEEYEGMLSTYKTVVAAAGGKLVGLQGLTEMAFLKIGENLPEINTALRSAEDEANSLSEYFKRESGLLSEEGSENNSDLSRLRHATDYLIKVVSDQGDAFKKMSELMKRIEDLKESIESIRDFATEIEMLSLNAAIVAIKAGDAGRTLNPITNELKKMANAAIILIDDIVNTSGKLAEKYNLFQEISEKQTLLCKSDVEHINSNLTQKHEGLKKSIVKLVGRLDGVNGAVTQSLLSIRGIMNELQVQDVLTQCTDHVRMSLEEATNGELGKADENVSMSGPEYLLDMVSFQESMPLLCIQLLDDIDVRLDATVLGLEEKFNTIQKLLLDAEVANQESNSDSKDEYLNDVDVSFQDVEEVVIGTANMMQNAANSWEQLWSMAVGLSEMLEILEQQFRHLKKVTNFHLINIPIKIEVARSSGLAKDGELSERVDGLADFISNEMRESHKAVSQDYQFLSQLVDSMAKHKVSIESNLETIAGDIDDLLSNFYRAKAQVKSTFSLISEHVSMLQELIQTSLVDLKRVHELVDQNKELKEDFKKLTLMASKTKETMLLTIDHDDLRGHDSRLQNIIEKFTVLAHKKIAGDMYEVDVERGEQEGEFILF</sequence>